<dbReference type="AlphaFoldDB" id="A0A1C7N370"/>
<keyword evidence="2" id="KW-0539">Nucleus</keyword>
<dbReference type="GO" id="GO:0003677">
    <property type="term" value="F:DNA binding"/>
    <property type="evidence" value="ECO:0007669"/>
    <property type="project" value="UniProtKB-UniRule"/>
</dbReference>
<sequence>MYFDHYDATKAPDSFSLYVTKRRHEVGEISLETLTREWQVMSKEQKAEFQNQSQCIQFTLDIDQRTPTVKPSMEVSSMVIPSHSPEPSNPPAPSPFQPELPYSAAAEAAALTSLSFHIPKTSPLTKRRYGILPQKVKRPPNAYLLFNRDMRRQLHDDNQGLSSGEISKTISLRWKQLSPAEKEYYLNEESKLKQQHTNSIYSRRSKAELKEAGVVERKKPDIHPAKKPSLVIAGRDPRGRKKKKADDSLPKHPMSAYLHFAKEIRPIMKRRYPEARLVDISREIGYQWRSMSPLELQPWVEIANRDKERYANEMKERILQQEHQQTMIEDTCSSSGSSTSSPISIQHFPLDHHYRAHPIV</sequence>
<evidence type="ECO:0000256" key="2">
    <source>
        <dbReference type="PROSITE-ProRule" id="PRU00267"/>
    </source>
</evidence>
<keyword evidence="6" id="KW-1185">Reference proteome</keyword>
<dbReference type="InterPro" id="IPR009071">
    <property type="entry name" value="HMG_box_dom"/>
</dbReference>
<dbReference type="PROSITE" id="PS50118">
    <property type="entry name" value="HMG_BOX_2"/>
    <property type="match status" value="2"/>
</dbReference>
<proteinExistence type="predicted"/>
<dbReference type="InterPro" id="IPR050342">
    <property type="entry name" value="HMGB"/>
</dbReference>
<dbReference type="Proteomes" id="UP000093000">
    <property type="component" value="Unassembled WGS sequence"/>
</dbReference>
<feature type="compositionally biased region" description="Basic and acidic residues" evidence="3">
    <location>
        <begin position="211"/>
        <end position="224"/>
    </location>
</feature>
<keyword evidence="1 2" id="KW-0238">DNA-binding</keyword>
<reference evidence="5 6" key="1">
    <citation type="submission" date="2016-03" db="EMBL/GenBank/DDBJ databases">
        <title>Choanephora cucurbitarum.</title>
        <authorList>
            <person name="Min B."/>
            <person name="Park H."/>
            <person name="Park J.-H."/>
            <person name="Shin H.-D."/>
            <person name="Choi I.-G."/>
        </authorList>
    </citation>
    <scope>NUCLEOTIDE SEQUENCE [LARGE SCALE GENOMIC DNA]</scope>
    <source>
        <strain evidence="5 6">KUS-F28377</strain>
    </source>
</reference>
<feature type="DNA-binding region" description="HMG box" evidence="2">
    <location>
        <begin position="136"/>
        <end position="204"/>
    </location>
</feature>
<dbReference type="CDD" id="cd00084">
    <property type="entry name" value="HMG-box_SF"/>
    <property type="match status" value="1"/>
</dbReference>
<dbReference type="SUPFAM" id="SSF47095">
    <property type="entry name" value="HMG-box"/>
    <property type="match status" value="2"/>
</dbReference>
<dbReference type="SMART" id="SM00398">
    <property type="entry name" value="HMG"/>
    <property type="match status" value="2"/>
</dbReference>
<dbReference type="EMBL" id="LUGH01000638">
    <property type="protein sequence ID" value="OBZ83575.1"/>
    <property type="molecule type" value="Genomic_DNA"/>
</dbReference>
<evidence type="ECO:0000313" key="6">
    <source>
        <dbReference type="Proteomes" id="UP000093000"/>
    </source>
</evidence>
<evidence type="ECO:0000256" key="1">
    <source>
        <dbReference type="ARBA" id="ARBA00023125"/>
    </source>
</evidence>
<evidence type="ECO:0000256" key="3">
    <source>
        <dbReference type="SAM" id="MobiDB-lite"/>
    </source>
</evidence>
<dbReference type="PANTHER" id="PTHR48112">
    <property type="entry name" value="HIGH MOBILITY GROUP PROTEIN DSP1"/>
    <property type="match status" value="1"/>
</dbReference>
<dbReference type="PANTHER" id="PTHR48112:SF22">
    <property type="entry name" value="MITOCHONDRIAL TRANSCRIPTION FACTOR A, ISOFORM B"/>
    <property type="match status" value="1"/>
</dbReference>
<comment type="caution">
    <text evidence="5">The sequence shown here is derived from an EMBL/GenBank/DDBJ whole genome shotgun (WGS) entry which is preliminary data.</text>
</comment>
<gene>
    <name evidence="5" type="primary">HMGL</name>
    <name evidence="5" type="ORF">A0J61_08379</name>
</gene>
<feature type="DNA-binding region" description="HMG box" evidence="2">
    <location>
        <begin position="250"/>
        <end position="318"/>
    </location>
</feature>
<feature type="domain" description="HMG box" evidence="4">
    <location>
        <begin position="136"/>
        <end position="204"/>
    </location>
</feature>
<name>A0A1C7N370_9FUNG</name>
<evidence type="ECO:0000259" key="4">
    <source>
        <dbReference type="PROSITE" id="PS50118"/>
    </source>
</evidence>
<protein>
    <submittedName>
        <fullName evidence="5">High mobility group TDP-1</fullName>
    </submittedName>
</protein>
<dbReference type="STRING" id="101091.A0A1C7N370"/>
<dbReference type="InterPro" id="IPR036910">
    <property type="entry name" value="HMG_box_dom_sf"/>
</dbReference>
<feature type="region of interest" description="Disordered" evidence="3">
    <location>
        <begin position="211"/>
        <end position="251"/>
    </location>
</feature>
<dbReference type="GO" id="GO:0005634">
    <property type="term" value="C:nucleus"/>
    <property type="evidence" value="ECO:0007669"/>
    <property type="project" value="UniProtKB-UniRule"/>
</dbReference>
<dbReference type="InParanoid" id="A0A1C7N370"/>
<evidence type="ECO:0000313" key="5">
    <source>
        <dbReference type="EMBL" id="OBZ83575.1"/>
    </source>
</evidence>
<organism evidence="5 6">
    <name type="scientific">Choanephora cucurbitarum</name>
    <dbReference type="NCBI Taxonomy" id="101091"/>
    <lineage>
        <taxon>Eukaryota</taxon>
        <taxon>Fungi</taxon>
        <taxon>Fungi incertae sedis</taxon>
        <taxon>Mucoromycota</taxon>
        <taxon>Mucoromycotina</taxon>
        <taxon>Mucoromycetes</taxon>
        <taxon>Mucorales</taxon>
        <taxon>Mucorineae</taxon>
        <taxon>Choanephoraceae</taxon>
        <taxon>Choanephoroideae</taxon>
        <taxon>Choanephora</taxon>
    </lineage>
</organism>
<dbReference type="Pfam" id="PF00505">
    <property type="entry name" value="HMG_box"/>
    <property type="match status" value="2"/>
</dbReference>
<accession>A0A1C7N370</accession>
<feature type="domain" description="HMG box" evidence="4">
    <location>
        <begin position="250"/>
        <end position="318"/>
    </location>
</feature>
<dbReference type="Gene3D" id="1.10.30.10">
    <property type="entry name" value="High mobility group box domain"/>
    <property type="match status" value="2"/>
</dbReference>
<dbReference type="OrthoDB" id="1919336at2759"/>